<comment type="caution">
    <text evidence="2">Lacks conserved residue(s) required for the propagation of feature annotation.</text>
</comment>
<dbReference type="PROSITE" id="PS00010">
    <property type="entry name" value="ASX_HYDROXYL"/>
    <property type="match status" value="1"/>
</dbReference>
<dbReference type="InterPro" id="IPR050372">
    <property type="entry name" value="Neurexin-related_CASP"/>
</dbReference>
<dbReference type="EMBL" id="CP092885">
    <property type="protein sequence ID" value="UYV83474.1"/>
    <property type="molecule type" value="Genomic_DNA"/>
</dbReference>
<feature type="chain" id="PRO_5046486918" evidence="3">
    <location>
        <begin position="25"/>
        <end position="375"/>
    </location>
</feature>
<dbReference type="SMART" id="SM00282">
    <property type="entry name" value="LamG"/>
    <property type="match status" value="1"/>
</dbReference>
<feature type="domain" description="Laminin G" evidence="4">
    <location>
        <begin position="30"/>
        <end position="198"/>
    </location>
</feature>
<evidence type="ECO:0000313" key="6">
    <source>
        <dbReference type="EMBL" id="UYV83474.1"/>
    </source>
</evidence>
<evidence type="ECO:0000256" key="2">
    <source>
        <dbReference type="PROSITE-ProRule" id="PRU00076"/>
    </source>
</evidence>
<dbReference type="CDD" id="cd00054">
    <property type="entry name" value="EGF_CA"/>
    <property type="match status" value="1"/>
</dbReference>
<dbReference type="Proteomes" id="UP001235939">
    <property type="component" value="Chromosome 23"/>
</dbReference>
<dbReference type="Pfam" id="PF02210">
    <property type="entry name" value="Laminin_G_2"/>
    <property type="match status" value="1"/>
</dbReference>
<dbReference type="InterPro" id="IPR000742">
    <property type="entry name" value="EGF"/>
</dbReference>
<dbReference type="CDD" id="cd00110">
    <property type="entry name" value="LamG"/>
    <property type="match status" value="2"/>
</dbReference>
<sequence>MVQGWTMPPYLLAVLAALMAPASAHVIFSNQVFTFTPSSFLRLNLTWPTNRPWIISFSFRTLDPQGVLLYLGAPNDELYVMLENGQVLITQPFSHMDQPLYIGKGLTDDKWHDVKLQIDAPVKSLSITLDGEQKSMELHILQLTSSVLYLGGLDLDDPTWSQQFNYIPFTGCLGSLNVQHGPRPLAILQVVTTAADGCMDLCNNPDGPPPCHNGGRCINYYSHFACDCFGSTFQGPHCDQRVIVAVYACGVDVEKGPIRQQLWKAPPCDNVESCFGAQSRMIPAKWSFEDIATYTFYGHSYLSYRMYDWSDKSHRHQNRFSITFKTATDSSLLLHSYSESQQLTLALVSGTLQLEVDFGDRPLLASLGESLHDNK</sequence>
<evidence type="ECO:0000259" key="4">
    <source>
        <dbReference type="PROSITE" id="PS50025"/>
    </source>
</evidence>
<feature type="signal peptide" evidence="3">
    <location>
        <begin position="1"/>
        <end position="24"/>
    </location>
</feature>
<keyword evidence="2" id="KW-0245">EGF-like domain</keyword>
<dbReference type="InterPro" id="IPR001791">
    <property type="entry name" value="Laminin_G"/>
</dbReference>
<name>A0ABY6LQJ3_9ARAC</name>
<evidence type="ECO:0000259" key="5">
    <source>
        <dbReference type="PROSITE" id="PS50026"/>
    </source>
</evidence>
<dbReference type="SUPFAM" id="SSF49899">
    <property type="entry name" value="Concanavalin A-like lectins/glucanases"/>
    <property type="match status" value="2"/>
</dbReference>
<evidence type="ECO:0000313" key="7">
    <source>
        <dbReference type="Proteomes" id="UP001235939"/>
    </source>
</evidence>
<dbReference type="Gene3D" id="2.60.120.200">
    <property type="match status" value="2"/>
</dbReference>
<dbReference type="PANTHER" id="PTHR15036">
    <property type="entry name" value="PIKACHURIN-LIKE PROTEIN"/>
    <property type="match status" value="1"/>
</dbReference>
<dbReference type="PROSITE" id="PS50025">
    <property type="entry name" value="LAM_G_DOMAIN"/>
    <property type="match status" value="1"/>
</dbReference>
<accession>A0ABY6LQJ3</accession>
<gene>
    <name evidence="6" type="ORF">LAZ67_23001135</name>
</gene>
<keyword evidence="1" id="KW-1015">Disulfide bond</keyword>
<proteinExistence type="predicted"/>
<feature type="domain" description="EGF-like" evidence="5">
    <location>
        <begin position="199"/>
        <end position="239"/>
    </location>
</feature>
<dbReference type="PROSITE" id="PS50026">
    <property type="entry name" value="EGF_3"/>
    <property type="match status" value="1"/>
</dbReference>
<protein>
    <submittedName>
        <fullName evidence="6">Axo</fullName>
    </submittedName>
</protein>
<dbReference type="PANTHER" id="PTHR15036:SF49">
    <property type="entry name" value="AXOTACTIN"/>
    <property type="match status" value="1"/>
</dbReference>
<keyword evidence="7" id="KW-1185">Reference proteome</keyword>
<keyword evidence="3" id="KW-0732">Signal</keyword>
<evidence type="ECO:0000256" key="3">
    <source>
        <dbReference type="SAM" id="SignalP"/>
    </source>
</evidence>
<dbReference type="InterPro" id="IPR013320">
    <property type="entry name" value="ConA-like_dom_sf"/>
</dbReference>
<dbReference type="Gene3D" id="2.10.25.10">
    <property type="entry name" value="Laminin"/>
    <property type="match status" value="1"/>
</dbReference>
<evidence type="ECO:0000256" key="1">
    <source>
        <dbReference type="ARBA" id="ARBA00023157"/>
    </source>
</evidence>
<dbReference type="InterPro" id="IPR000152">
    <property type="entry name" value="EGF-type_Asp/Asn_hydroxyl_site"/>
</dbReference>
<organism evidence="6 7">
    <name type="scientific">Cordylochernes scorpioides</name>
    <dbReference type="NCBI Taxonomy" id="51811"/>
    <lineage>
        <taxon>Eukaryota</taxon>
        <taxon>Metazoa</taxon>
        <taxon>Ecdysozoa</taxon>
        <taxon>Arthropoda</taxon>
        <taxon>Chelicerata</taxon>
        <taxon>Arachnida</taxon>
        <taxon>Pseudoscorpiones</taxon>
        <taxon>Cheliferoidea</taxon>
        <taxon>Chernetidae</taxon>
        <taxon>Cordylochernes</taxon>
    </lineage>
</organism>
<reference evidence="6 7" key="1">
    <citation type="submission" date="2022-03" db="EMBL/GenBank/DDBJ databases">
        <title>A chromosomal length assembly of Cordylochernes scorpioides.</title>
        <authorList>
            <person name="Zeh D."/>
            <person name="Zeh J."/>
        </authorList>
    </citation>
    <scope>NUCLEOTIDE SEQUENCE [LARGE SCALE GENOMIC DNA]</scope>
    <source>
        <strain evidence="6">IN4F17</strain>
        <tissue evidence="6">Whole Body</tissue>
    </source>
</reference>